<reference evidence="1" key="1">
    <citation type="submission" date="2019-10" db="EMBL/GenBank/DDBJ databases">
        <authorList>
            <person name="Soares A.E.R."/>
            <person name="Aleixo A."/>
            <person name="Schneider P."/>
            <person name="Miyaki C.Y."/>
            <person name="Schneider M.P."/>
            <person name="Mello C."/>
            <person name="Vasconcelos A.T.R."/>
        </authorList>
    </citation>
    <scope>NUCLEOTIDE SEQUENCE</scope>
    <source>
        <tissue evidence="1">Muscle</tissue>
    </source>
</reference>
<dbReference type="Proteomes" id="UP001145742">
    <property type="component" value="Unassembled WGS sequence"/>
</dbReference>
<name>A0ABQ9DXK4_9PASS</name>
<dbReference type="EMBL" id="WHWB01032079">
    <property type="protein sequence ID" value="KAJ7427097.1"/>
    <property type="molecule type" value="Genomic_DNA"/>
</dbReference>
<evidence type="ECO:0000313" key="2">
    <source>
        <dbReference type="Proteomes" id="UP001145742"/>
    </source>
</evidence>
<evidence type="ECO:0000313" key="1">
    <source>
        <dbReference type="EMBL" id="KAJ7427097.1"/>
    </source>
</evidence>
<evidence type="ECO:0008006" key="3">
    <source>
        <dbReference type="Google" id="ProtNLM"/>
    </source>
</evidence>
<gene>
    <name evidence="1" type="ORF">WISP_09636</name>
</gene>
<dbReference type="PRINTS" id="PR01345">
    <property type="entry name" value="CERVTRCPTASE"/>
</dbReference>
<keyword evidence="2" id="KW-1185">Reference proteome</keyword>
<comment type="caution">
    <text evidence="1">The sequence shown here is derived from an EMBL/GenBank/DDBJ whole genome shotgun (WGS) entry which is preliminary data.</text>
</comment>
<organism evidence="1 2">
    <name type="scientific">Willisornis vidua</name>
    <name type="common">Xingu scale-backed antbird</name>
    <dbReference type="NCBI Taxonomy" id="1566151"/>
    <lineage>
        <taxon>Eukaryota</taxon>
        <taxon>Metazoa</taxon>
        <taxon>Chordata</taxon>
        <taxon>Craniata</taxon>
        <taxon>Vertebrata</taxon>
        <taxon>Euteleostomi</taxon>
        <taxon>Archelosauria</taxon>
        <taxon>Archosauria</taxon>
        <taxon>Dinosauria</taxon>
        <taxon>Saurischia</taxon>
        <taxon>Theropoda</taxon>
        <taxon>Coelurosauria</taxon>
        <taxon>Aves</taxon>
        <taxon>Neognathae</taxon>
        <taxon>Neoaves</taxon>
        <taxon>Telluraves</taxon>
        <taxon>Australaves</taxon>
        <taxon>Passeriformes</taxon>
        <taxon>Thamnophilidae</taxon>
        <taxon>Willisornis</taxon>
    </lineage>
</organism>
<sequence>MRTMVKVKDVNWLTGLDCMELKQKTVLKSLLAWQVSGSFDSYQVLRMILLQLFINNLDKGTDAFPARLLITELGGVADTLEGCAALQKDIDRLERWAEKNCLKFRKGKCRVLHLGNNKPINPYRLDTDLVGSSSAEKDMVVLSDNKLSMSQ</sequence>
<protein>
    <recommendedName>
        <fullName evidence="3">Rna-directed dna polymerase from mobile element jockey-like</fullName>
    </recommendedName>
</protein>
<accession>A0ABQ9DXK4</accession>
<dbReference type="PANTHER" id="PTHR33332">
    <property type="entry name" value="REVERSE TRANSCRIPTASE DOMAIN-CONTAINING PROTEIN"/>
    <property type="match status" value="1"/>
</dbReference>
<proteinExistence type="predicted"/>